<keyword evidence="2" id="KW-1185">Reference proteome</keyword>
<protein>
    <submittedName>
        <fullName evidence="1">Uncharacterized protein</fullName>
    </submittedName>
</protein>
<dbReference type="AlphaFoldDB" id="A0A2D0NF76"/>
<reference evidence="1 2" key="1">
    <citation type="submission" date="2017-10" db="EMBL/GenBank/DDBJ databases">
        <title>The draft genome sequence of Lewinella nigricans NBRC 102662.</title>
        <authorList>
            <person name="Wang K."/>
        </authorList>
    </citation>
    <scope>NUCLEOTIDE SEQUENCE [LARGE SCALE GENOMIC DNA]</scope>
    <source>
        <strain evidence="1 2">NBRC 102662</strain>
    </source>
</reference>
<dbReference type="Proteomes" id="UP000223913">
    <property type="component" value="Unassembled WGS sequence"/>
</dbReference>
<organism evidence="1 2">
    <name type="scientific">Flavilitoribacter nigricans (strain ATCC 23147 / DSM 23189 / NBRC 102662 / NCIMB 1420 / SS-2)</name>
    <name type="common">Lewinella nigricans</name>
    <dbReference type="NCBI Taxonomy" id="1122177"/>
    <lineage>
        <taxon>Bacteria</taxon>
        <taxon>Pseudomonadati</taxon>
        <taxon>Bacteroidota</taxon>
        <taxon>Saprospiria</taxon>
        <taxon>Saprospirales</taxon>
        <taxon>Lewinellaceae</taxon>
        <taxon>Flavilitoribacter</taxon>
    </lineage>
</organism>
<accession>A0A2D0NF76</accession>
<evidence type="ECO:0000313" key="1">
    <source>
        <dbReference type="EMBL" id="PHN07016.1"/>
    </source>
</evidence>
<dbReference type="EMBL" id="PDUD01000012">
    <property type="protein sequence ID" value="PHN07016.1"/>
    <property type="molecule type" value="Genomic_DNA"/>
</dbReference>
<name>A0A2D0NF76_FLAN2</name>
<sequence>MWLRKYSVAIFAKKIDSDDENKRGIGWRMQGSAALGNIGASYPEAMTMHCTYDGMPFSIHSLRYTYLLNTANLLFL</sequence>
<comment type="caution">
    <text evidence="1">The sequence shown here is derived from an EMBL/GenBank/DDBJ whole genome shotgun (WGS) entry which is preliminary data.</text>
</comment>
<proteinExistence type="predicted"/>
<evidence type="ECO:0000313" key="2">
    <source>
        <dbReference type="Proteomes" id="UP000223913"/>
    </source>
</evidence>
<gene>
    <name evidence="1" type="ORF">CRP01_08635</name>
</gene>